<feature type="region of interest" description="Disordered" evidence="1">
    <location>
        <begin position="1"/>
        <end position="34"/>
    </location>
</feature>
<evidence type="ECO:0000313" key="3">
    <source>
        <dbReference type="Proteomes" id="UP000824010"/>
    </source>
</evidence>
<reference evidence="2 3" key="1">
    <citation type="journal article" date="2021" name="Microorganisms">
        <title>The Ever-Expanding Pseudomonas Genus: Description of 43 New Species and Partition of the Pseudomonas putida Group.</title>
        <authorList>
            <person name="Girard L."/>
            <person name="Lood C."/>
            <person name="Hofte M."/>
            <person name="Vandamme P."/>
            <person name="Rokni-Zadeh H."/>
            <person name="van Noort V."/>
            <person name="Lavigne R."/>
            <person name="De Mot R."/>
        </authorList>
    </citation>
    <scope>NUCLEOTIDE SEQUENCE [LARGE SCALE GENOMIC DNA]</scope>
    <source>
        <strain evidence="2 3">COW77</strain>
    </source>
</reference>
<name>A0ABX8NSJ3_9PSED</name>
<protein>
    <submittedName>
        <fullName evidence="2">Uncharacterized protein</fullName>
    </submittedName>
</protein>
<sequence>MKNKDVAEKGEGEKGGGEKDEKGGHMGLSRDNGRQVLGTGRVEIRVWKEIFPLYAYITAREDAETGKDSTVGLNRDLDKAYEITRDHESRTDLYLSDSSVNGAIHPVETLSGWTNELRNYDKAALKNYEQVGNAVNVLVNRFERLQGRQLDANAVAVGGVKLAEDTYEALLMANFKPDEAKALMRTSSFSKRCWHD</sequence>
<proteinExistence type="predicted"/>
<accession>A0ABX8NSJ3</accession>
<dbReference type="Proteomes" id="UP000824010">
    <property type="component" value="Chromosome"/>
</dbReference>
<dbReference type="RefSeq" id="WP_217869507.1">
    <property type="nucleotide sequence ID" value="NZ_CP077077.1"/>
</dbReference>
<organism evidence="2 3">
    <name type="scientific">Pseudomonas maumuensis</name>
    <dbReference type="NCBI Taxonomy" id="2842354"/>
    <lineage>
        <taxon>Bacteria</taxon>
        <taxon>Pseudomonadati</taxon>
        <taxon>Pseudomonadota</taxon>
        <taxon>Gammaproteobacteria</taxon>
        <taxon>Pseudomonadales</taxon>
        <taxon>Pseudomonadaceae</taxon>
        <taxon>Pseudomonas</taxon>
    </lineage>
</organism>
<keyword evidence="3" id="KW-1185">Reference proteome</keyword>
<gene>
    <name evidence="2" type="ORF">KSS90_11660</name>
</gene>
<evidence type="ECO:0000313" key="2">
    <source>
        <dbReference type="EMBL" id="QXH58829.1"/>
    </source>
</evidence>
<feature type="compositionally biased region" description="Basic and acidic residues" evidence="1">
    <location>
        <begin position="1"/>
        <end position="24"/>
    </location>
</feature>
<dbReference type="EMBL" id="CP077077">
    <property type="protein sequence ID" value="QXH58829.1"/>
    <property type="molecule type" value="Genomic_DNA"/>
</dbReference>
<evidence type="ECO:0000256" key="1">
    <source>
        <dbReference type="SAM" id="MobiDB-lite"/>
    </source>
</evidence>